<dbReference type="Ensembl" id="ENSTGET00000002707.1">
    <property type="protein sequence ID" value="ENSTGEP00000002176.1"/>
    <property type="gene ID" value="ENSTGEG00000001922.1"/>
</dbReference>
<keyword evidence="2 3" id="KW-0808">Transferase</keyword>
<keyword evidence="6" id="KW-1185">Reference proteome</keyword>
<sequence length="209" mass="24663">MSFPFTLTRIYQIKEDFPIFYISHTSLVKFKGYCLQYDSIDVDFLENLDEFEIRDDDVVIVTYPESGTVWCQQILSLIYFEEHWKRNEHLETLYQAPFLEYSSKNMNFCERPSPHLFATHLPSYLVPRGIKNKKVKMKYLYRNPKDVMCSYFHFSKMVTMCKPTATTENFMKQFFERKEVGTSGVPGWSRSPDLVICPSRPPKVLGLQA</sequence>
<reference evidence="5" key="3">
    <citation type="submission" date="2025-09" db="UniProtKB">
        <authorList>
            <consortium name="Ensembl"/>
        </authorList>
    </citation>
    <scope>IDENTIFICATION</scope>
</reference>
<dbReference type="InterPro" id="IPR027417">
    <property type="entry name" value="P-loop_NTPase"/>
</dbReference>
<feature type="domain" description="Sulfotransferase" evidence="4">
    <location>
        <begin position="55"/>
        <end position="181"/>
    </location>
</feature>
<organism evidence="5 6">
    <name type="scientific">Theropithecus gelada</name>
    <name type="common">Gelada baboon</name>
    <dbReference type="NCBI Taxonomy" id="9565"/>
    <lineage>
        <taxon>Eukaryota</taxon>
        <taxon>Metazoa</taxon>
        <taxon>Chordata</taxon>
        <taxon>Craniata</taxon>
        <taxon>Vertebrata</taxon>
        <taxon>Euteleostomi</taxon>
        <taxon>Mammalia</taxon>
        <taxon>Eutheria</taxon>
        <taxon>Euarchontoglires</taxon>
        <taxon>Primates</taxon>
        <taxon>Haplorrhini</taxon>
        <taxon>Catarrhini</taxon>
        <taxon>Cercopithecidae</taxon>
        <taxon>Cercopithecinae</taxon>
        <taxon>Theropithecus</taxon>
    </lineage>
</organism>
<dbReference type="EC" id="2.8.2.-" evidence="3"/>
<protein>
    <recommendedName>
        <fullName evidence="3">Sulfotransferase</fullName>
        <ecNumber evidence="3">2.8.2.-</ecNumber>
    </recommendedName>
</protein>
<dbReference type="Gene3D" id="3.40.50.300">
    <property type="entry name" value="P-loop containing nucleotide triphosphate hydrolases"/>
    <property type="match status" value="1"/>
</dbReference>
<evidence type="ECO:0000256" key="2">
    <source>
        <dbReference type="ARBA" id="ARBA00022679"/>
    </source>
</evidence>
<dbReference type="Pfam" id="PF00685">
    <property type="entry name" value="Sulfotransfer_1"/>
    <property type="match status" value="1"/>
</dbReference>
<proteinExistence type="inferred from homology"/>
<reference evidence="5" key="2">
    <citation type="submission" date="2025-08" db="UniProtKB">
        <authorList>
            <consortium name="Ensembl"/>
        </authorList>
    </citation>
    <scope>IDENTIFICATION</scope>
</reference>
<accession>A0A8D2E9M4</accession>
<evidence type="ECO:0000313" key="6">
    <source>
        <dbReference type="Proteomes" id="UP000694411"/>
    </source>
</evidence>
<dbReference type="GO" id="GO:0008146">
    <property type="term" value="F:sulfotransferase activity"/>
    <property type="evidence" value="ECO:0007669"/>
    <property type="project" value="InterPro"/>
</dbReference>
<dbReference type="InterPro" id="IPR000863">
    <property type="entry name" value="Sulfotransferase_dom"/>
</dbReference>
<evidence type="ECO:0000256" key="3">
    <source>
        <dbReference type="RuleBase" id="RU361155"/>
    </source>
</evidence>
<dbReference type="SUPFAM" id="SSF52540">
    <property type="entry name" value="P-loop containing nucleoside triphosphate hydrolases"/>
    <property type="match status" value="1"/>
</dbReference>
<dbReference type="AlphaFoldDB" id="A0A8D2E9M4"/>
<dbReference type="PANTHER" id="PTHR11783">
    <property type="entry name" value="SULFOTRANSFERASE SULT"/>
    <property type="match status" value="1"/>
</dbReference>
<name>A0A8D2E9M4_THEGE</name>
<evidence type="ECO:0000313" key="5">
    <source>
        <dbReference type="Ensembl" id="ENSTGEP00000002176.1"/>
    </source>
</evidence>
<evidence type="ECO:0000259" key="4">
    <source>
        <dbReference type="Pfam" id="PF00685"/>
    </source>
</evidence>
<dbReference type="Proteomes" id="UP000694411">
    <property type="component" value="Chromosome 7b"/>
</dbReference>
<reference evidence="5" key="1">
    <citation type="submission" date="2018-05" db="EMBL/GenBank/DDBJ databases">
        <title>Whole genome of Theropithecus gelada.</title>
        <authorList>
            <person name="Chiou K.L."/>
            <person name="Snyder-Mackler N."/>
        </authorList>
    </citation>
    <scope>NUCLEOTIDE SEQUENCE [LARGE SCALE GENOMIC DNA]</scope>
</reference>
<comment type="similarity">
    <text evidence="1 3">Belongs to the sulfotransferase 1 family.</text>
</comment>
<evidence type="ECO:0000256" key="1">
    <source>
        <dbReference type="ARBA" id="ARBA00005771"/>
    </source>
</evidence>